<evidence type="ECO:0000256" key="8">
    <source>
        <dbReference type="RuleBase" id="RU363032"/>
    </source>
</evidence>
<protein>
    <submittedName>
        <fullName evidence="11">ABC transporter permease subunit</fullName>
    </submittedName>
</protein>
<keyword evidence="12" id="KW-1185">Reference proteome</keyword>
<dbReference type="Gene3D" id="1.10.3720.10">
    <property type="entry name" value="MetI-like"/>
    <property type="match status" value="2"/>
</dbReference>
<dbReference type="GO" id="GO:0005886">
    <property type="term" value="C:plasma membrane"/>
    <property type="evidence" value="ECO:0007669"/>
    <property type="project" value="UniProtKB-SubCell"/>
</dbReference>
<keyword evidence="4" id="KW-0997">Cell inner membrane</keyword>
<evidence type="ECO:0000256" key="2">
    <source>
        <dbReference type="ARBA" id="ARBA00022448"/>
    </source>
</evidence>
<feature type="transmembrane region" description="Helical" evidence="8">
    <location>
        <begin position="32"/>
        <end position="55"/>
    </location>
</feature>
<feature type="transmembrane region" description="Helical" evidence="8">
    <location>
        <begin position="342"/>
        <end position="362"/>
    </location>
</feature>
<keyword evidence="3" id="KW-1003">Cell membrane</keyword>
<dbReference type="Proteomes" id="UP000433577">
    <property type="component" value="Chromosome 4"/>
</dbReference>
<dbReference type="PANTHER" id="PTHR43357">
    <property type="entry name" value="INNER MEMBRANE ABC TRANSPORTER PERMEASE PROTEIN YDCV"/>
    <property type="match status" value="1"/>
</dbReference>
<keyword evidence="7 8" id="KW-0472">Membrane</keyword>
<dbReference type="SUPFAM" id="SSF161098">
    <property type="entry name" value="MetI-like"/>
    <property type="match status" value="2"/>
</dbReference>
<comment type="similarity">
    <text evidence="8">Belongs to the binding-protein-dependent transport system permease family.</text>
</comment>
<keyword evidence="2 8" id="KW-0813">Transport</keyword>
<evidence type="ECO:0000256" key="9">
    <source>
        <dbReference type="SAM" id="MobiDB-lite"/>
    </source>
</evidence>
<dbReference type="InterPro" id="IPR000515">
    <property type="entry name" value="MetI-like"/>
</dbReference>
<keyword evidence="5 8" id="KW-0812">Transmembrane</keyword>
<dbReference type="GO" id="GO:0055085">
    <property type="term" value="P:transmembrane transport"/>
    <property type="evidence" value="ECO:0007669"/>
    <property type="project" value="InterPro"/>
</dbReference>
<feature type="transmembrane region" description="Helical" evidence="8">
    <location>
        <begin position="239"/>
        <end position="260"/>
    </location>
</feature>
<feature type="region of interest" description="Disordered" evidence="9">
    <location>
        <begin position="1"/>
        <end position="23"/>
    </location>
</feature>
<evidence type="ECO:0000256" key="4">
    <source>
        <dbReference type="ARBA" id="ARBA00022519"/>
    </source>
</evidence>
<dbReference type="Pfam" id="PF00528">
    <property type="entry name" value="BPD_transp_1"/>
    <property type="match status" value="2"/>
</dbReference>
<dbReference type="CDD" id="cd06261">
    <property type="entry name" value="TM_PBP2"/>
    <property type="match status" value="2"/>
</dbReference>
<feature type="transmembrane region" description="Helical" evidence="8">
    <location>
        <begin position="503"/>
        <end position="529"/>
    </location>
</feature>
<dbReference type="AlphaFoldDB" id="A0A7Z2GRV8"/>
<dbReference type="InterPro" id="IPR035906">
    <property type="entry name" value="MetI-like_sf"/>
</dbReference>
<organism evidence="11 12">
    <name type="scientific">Paraburkholderia acidisoli</name>
    <dbReference type="NCBI Taxonomy" id="2571748"/>
    <lineage>
        <taxon>Bacteria</taxon>
        <taxon>Pseudomonadati</taxon>
        <taxon>Pseudomonadota</taxon>
        <taxon>Betaproteobacteria</taxon>
        <taxon>Burkholderiales</taxon>
        <taxon>Burkholderiaceae</taxon>
        <taxon>Paraburkholderia</taxon>
    </lineage>
</organism>
<dbReference type="PANTHER" id="PTHR43357:SF3">
    <property type="entry name" value="FE(3+)-TRANSPORT SYSTEM PERMEASE PROTEIN FBPB 2"/>
    <property type="match status" value="1"/>
</dbReference>
<evidence type="ECO:0000256" key="1">
    <source>
        <dbReference type="ARBA" id="ARBA00004429"/>
    </source>
</evidence>
<feature type="transmembrane region" description="Helical" evidence="8">
    <location>
        <begin position="374"/>
        <end position="396"/>
    </location>
</feature>
<comment type="subcellular location">
    <subcellularLocation>
        <location evidence="1">Cell inner membrane</location>
        <topology evidence="1">Multi-pass membrane protein</topology>
    </subcellularLocation>
    <subcellularLocation>
        <location evidence="8">Cell membrane</location>
        <topology evidence="8">Multi-pass membrane protein</topology>
    </subcellularLocation>
</comment>
<dbReference type="KEGG" id="pacs:FAZ98_33170"/>
<evidence type="ECO:0000313" key="11">
    <source>
        <dbReference type="EMBL" id="QGZ66610.1"/>
    </source>
</evidence>
<dbReference type="PROSITE" id="PS50928">
    <property type="entry name" value="ABC_TM1"/>
    <property type="match status" value="2"/>
</dbReference>
<accession>A0A7Z2GRV8</accession>
<dbReference type="RefSeq" id="WP_158958114.1">
    <property type="nucleotide sequence ID" value="NZ_CP046916.1"/>
</dbReference>
<sequence length="561" mass="59234">MNDATTAPVVREASSGDSPRAPVVNRRRAPRALLAAAAVGPVLVLLPLALTFYRACTYGLRDAVELIFRPLVGELLVNTLTIVVSATLLSVLLGTALAWFVERTDVPGRRAWALLGAAPLAMPAFVTSYAWVSLSLDLQDFLGALIVITTAYFPLVYLPVAAALRGLDPALEECARSLGCHRLAIFWRVILPQLRPALLGSALLVALGVLSEFGAFTLLRYRTFTTEIYAEYRTSFDGGGASLLASVLILLCLVCLAGEFRVRGRARYERVDRGVRRAVERQSLGRWRWPVAASFGMLNIVTLGVPLGMIAYWLTQPGAAAITPADVSPELLFDTTLASLRLGLLAALVTTVLALPLAYLLVRYPGRFATLLERVAFVAQGVPGLVIALAIVSIAVRLLQPLYQGTLLLLAAYAILCLPLAVVSVRAALLQMPSRLEDVSRALGLGWFATLCRVVLPLAGPGLGAAATLVFISVVTELNATLLLAPIGTHTLATQVWSDTSTLAFAAAAPYAALLTAISLAASALLFAFAGRAAFAGKAAIAGEPGPQSQLTSGALAESTS</sequence>
<evidence type="ECO:0000256" key="5">
    <source>
        <dbReference type="ARBA" id="ARBA00022692"/>
    </source>
</evidence>
<feature type="transmembrane region" description="Helical" evidence="8">
    <location>
        <begin position="291"/>
        <end position="314"/>
    </location>
</feature>
<feature type="transmembrane region" description="Helical" evidence="8">
    <location>
        <begin position="112"/>
        <end position="132"/>
    </location>
</feature>
<reference evidence="11 12" key="1">
    <citation type="submission" date="2019-12" db="EMBL/GenBank/DDBJ databases">
        <title>Paraburkholderia acidiphila 7Q-K02 sp. nov and Paraburkholderia acidisoli DHF22 sp. nov., two strains isolated from forest soil.</title>
        <authorList>
            <person name="Gao Z."/>
            <person name="Qiu L."/>
        </authorList>
    </citation>
    <scope>NUCLEOTIDE SEQUENCE [LARGE SCALE GENOMIC DNA]</scope>
    <source>
        <strain evidence="11 12">DHF22</strain>
    </source>
</reference>
<feature type="transmembrane region" description="Helical" evidence="8">
    <location>
        <begin position="144"/>
        <end position="164"/>
    </location>
</feature>
<evidence type="ECO:0000259" key="10">
    <source>
        <dbReference type="PROSITE" id="PS50928"/>
    </source>
</evidence>
<gene>
    <name evidence="11" type="ORF">FAZ98_33170</name>
</gene>
<feature type="transmembrane region" description="Helical" evidence="8">
    <location>
        <begin position="408"/>
        <end position="430"/>
    </location>
</feature>
<dbReference type="OrthoDB" id="9790211at2"/>
<feature type="domain" description="ABC transmembrane type-1" evidence="10">
    <location>
        <begin position="336"/>
        <end position="526"/>
    </location>
</feature>
<name>A0A7Z2GRV8_9BURK</name>
<feature type="transmembrane region" description="Helical" evidence="8">
    <location>
        <begin position="197"/>
        <end position="219"/>
    </location>
</feature>
<dbReference type="EMBL" id="CP046916">
    <property type="protein sequence ID" value="QGZ66610.1"/>
    <property type="molecule type" value="Genomic_DNA"/>
</dbReference>
<feature type="transmembrane region" description="Helical" evidence="8">
    <location>
        <begin position="442"/>
        <end position="475"/>
    </location>
</feature>
<feature type="domain" description="ABC transmembrane type-1" evidence="10">
    <location>
        <begin position="76"/>
        <end position="262"/>
    </location>
</feature>
<evidence type="ECO:0000313" key="12">
    <source>
        <dbReference type="Proteomes" id="UP000433577"/>
    </source>
</evidence>
<feature type="transmembrane region" description="Helical" evidence="8">
    <location>
        <begin position="75"/>
        <end position="100"/>
    </location>
</feature>
<evidence type="ECO:0000256" key="3">
    <source>
        <dbReference type="ARBA" id="ARBA00022475"/>
    </source>
</evidence>
<proteinExistence type="inferred from homology"/>
<evidence type="ECO:0000256" key="7">
    <source>
        <dbReference type="ARBA" id="ARBA00023136"/>
    </source>
</evidence>
<evidence type="ECO:0000256" key="6">
    <source>
        <dbReference type="ARBA" id="ARBA00022989"/>
    </source>
</evidence>
<keyword evidence="6 8" id="KW-1133">Transmembrane helix</keyword>